<dbReference type="RefSeq" id="WP_189343031.1">
    <property type="nucleotide sequence ID" value="NZ_BMWQ01000024.1"/>
</dbReference>
<evidence type="ECO:0000256" key="1">
    <source>
        <dbReference type="SAM" id="Phobius"/>
    </source>
</evidence>
<keyword evidence="3" id="KW-1185">Reference proteome</keyword>
<feature type="transmembrane region" description="Helical" evidence="1">
    <location>
        <begin position="39"/>
        <end position="62"/>
    </location>
</feature>
<reference evidence="2 3" key="1">
    <citation type="submission" date="2018-06" db="EMBL/GenBank/DDBJ databases">
        <title>Genomic Encyclopedia of Type Strains, Phase III (KMG-III): the genomes of soil and plant-associated and newly described type strains.</title>
        <authorList>
            <person name="Whitman W."/>
        </authorList>
    </citation>
    <scope>NUCLEOTIDE SEQUENCE [LARGE SCALE GENOMIC DNA]</scope>
    <source>
        <strain evidence="2 3">CECT 7945</strain>
    </source>
</reference>
<keyword evidence="1" id="KW-0812">Transmembrane</keyword>
<name>A0A2V4X441_9FLAO</name>
<dbReference type="Proteomes" id="UP000248054">
    <property type="component" value="Unassembled WGS sequence"/>
</dbReference>
<keyword evidence="1" id="KW-0472">Membrane</keyword>
<evidence type="ECO:0000313" key="3">
    <source>
        <dbReference type="Proteomes" id="UP000248054"/>
    </source>
</evidence>
<feature type="transmembrane region" description="Helical" evidence="1">
    <location>
        <begin position="12"/>
        <end position="32"/>
    </location>
</feature>
<accession>A0A2V4X441</accession>
<protein>
    <submittedName>
        <fullName evidence="2">Uncharacterized protein DUF3761</fullName>
    </submittedName>
</protein>
<gene>
    <name evidence="2" type="ORF">DFQ11_1233</name>
</gene>
<organism evidence="2 3">
    <name type="scientific">Winogradskyella epiphytica</name>
    <dbReference type="NCBI Taxonomy" id="262005"/>
    <lineage>
        <taxon>Bacteria</taxon>
        <taxon>Pseudomonadati</taxon>
        <taxon>Bacteroidota</taxon>
        <taxon>Flavobacteriia</taxon>
        <taxon>Flavobacteriales</taxon>
        <taxon>Flavobacteriaceae</taxon>
        <taxon>Winogradskyella</taxon>
    </lineage>
</organism>
<comment type="caution">
    <text evidence="2">The sequence shown here is derived from an EMBL/GenBank/DDBJ whole genome shotgun (WGS) entry which is preliminary data.</text>
</comment>
<sequence length="272" mass="32354">MLVRLDKYIENNENAICVVLTIIALVLIGLYGELYFLGFFIFIFLGFKIILPIFQIILSSFITPEQEKAYETKLKQLSKEKDYRETRVGLNISKRDWNKYSLERKNKLNSLYSSQKRVIWNNFSHKNPHRNVKYNSNQYFNIIFEANNSSEWRNISEEERVSLIKKYDQLRYARLKEAKEREAKLKEEKKVKPILEEQKTLTKIPESNENDYSFKFLKYASILLIFFMVFTCGSRKRIGAKCRDGTSSYSTGSGTCSHHNGVRSWKYEYWWD</sequence>
<keyword evidence="1" id="KW-1133">Transmembrane helix</keyword>
<dbReference type="EMBL" id="QJTD01000023">
    <property type="protein sequence ID" value="PYE78641.1"/>
    <property type="molecule type" value="Genomic_DNA"/>
</dbReference>
<proteinExistence type="predicted"/>
<evidence type="ECO:0000313" key="2">
    <source>
        <dbReference type="EMBL" id="PYE78641.1"/>
    </source>
</evidence>
<dbReference type="AlphaFoldDB" id="A0A2V4X441"/>